<dbReference type="AlphaFoldDB" id="A0A5C3LJX6"/>
<dbReference type="Proteomes" id="UP000308652">
    <property type="component" value="Unassembled WGS sequence"/>
</dbReference>
<evidence type="ECO:0000313" key="1">
    <source>
        <dbReference type="EMBL" id="TFK33414.1"/>
    </source>
</evidence>
<sequence length="113" mass="12809">MYTISYAMVRRTKKFRLSLRSWEPGLLRFPIILDRVLHQALDSGARIVDFALTAVVSLAGVVWVEERSLASAKGADDVEDLLSDIQHPLRSSLLIHIHAVRSPLVQSVDYFHR</sequence>
<organism evidence="1 2">
    <name type="scientific">Crucibulum laeve</name>
    <dbReference type="NCBI Taxonomy" id="68775"/>
    <lineage>
        <taxon>Eukaryota</taxon>
        <taxon>Fungi</taxon>
        <taxon>Dikarya</taxon>
        <taxon>Basidiomycota</taxon>
        <taxon>Agaricomycotina</taxon>
        <taxon>Agaricomycetes</taxon>
        <taxon>Agaricomycetidae</taxon>
        <taxon>Agaricales</taxon>
        <taxon>Agaricineae</taxon>
        <taxon>Nidulariaceae</taxon>
        <taxon>Crucibulum</taxon>
    </lineage>
</organism>
<gene>
    <name evidence="1" type="ORF">BDQ12DRAFT_670323</name>
</gene>
<name>A0A5C3LJX6_9AGAR</name>
<evidence type="ECO:0000313" key="2">
    <source>
        <dbReference type="Proteomes" id="UP000308652"/>
    </source>
</evidence>
<proteinExistence type="predicted"/>
<dbReference type="EMBL" id="ML213649">
    <property type="protein sequence ID" value="TFK33414.1"/>
    <property type="molecule type" value="Genomic_DNA"/>
</dbReference>
<protein>
    <submittedName>
        <fullName evidence="1">Uncharacterized protein</fullName>
    </submittedName>
</protein>
<keyword evidence="2" id="KW-1185">Reference proteome</keyword>
<reference evidence="1 2" key="1">
    <citation type="journal article" date="2019" name="Nat. Ecol. Evol.">
        <title>Megaphylogeny resolves global patterns of mushroom evolution.</title>
        <authorList>
            <person name="Varga T."/>
            <person name="Krizsan K."/>
            <person name="Foldi C."/>
            <person name="Dima B."/>
            <person name="Sanchez-Garcia M."/>
            <person name="Sanchez-Ramirez S."/>
            <person name="Szollosi G.J."/>
            <person name="Szarkandi J.G."/>
            <person name="Papp V."/>
            <person name="Albert L."/>
            <person name="Andreopoulos W."/>
            <person name="Angelini C."/>
            <person name="Antonin V."/>
            <person name="Barry K.W."/>
            <person name="Bougher N.L."/>
            <person name="Buchanan P."/>
            <person name="Buyck B."/>
            <person name="Bense V."/>
            <person name="Catcheside P."/>
            <person name="Chovatia M."/>
            <person name="Cooper J."/>
            <person name="Damon W."/>
            <person name="Desjardin D."/>
            <person name="Finy P."/>
            <person name="Geml J."/>
            <person name="Haridas S."/>
            <person name="Hughes K."/>
            <person name="Justo A."/>
            <person name="Karasinski D."/>
            <person name="Kautmanova I."/>
            <person name="Kiss B."/>
            <person name="Kocsube S."/>
            <person name="Kotiranta H."/>
            <person name="LaButti K.M."/>
            <person name="Lechner B.E."/>
            <person name="Liimatainen K."/>
            <person name="Lipzen A."/>
            <person name="Lukacs Z."/>
            <person name="Mihaltcheva S."/>
            <person name="Morgado L.N."/>
            <person name="Niskanen T."/>
            <person name="Noordeloos M.E."/>
            <person name="Ohm R.A."/>
            <person name="Ortiz-Santana B."/>
            <person name="Ovrebo C."/>
            <person name="Racz N."/>
            <person name="Riley R."/>
            <person name="Savchenko A."/>
            <person name="Shiryaev A."/>
            <person name="Soop K."/>
            <person name="Spirin V."/>
            <person name="Szebenyi C."/>
            <person name="Tomsovsky M."/>
            <person name="Tulloss R.E."/>
            <person name="Uehling J."/>
            <person name="Grigoriev I.V."/>
            <person name="Vagvolgyi C."/>
            <person name="Papp T."/>
            <person name="Martin F.M."/>
            <person name="Miettinen O."/>
            <person name="Hibbett D.S."/>
            <person name="Nagy L.G."/>
        </authorList>
    </citation>
    <scope>NUCLEOTIDE SEQUENCE [LARGE SCALE GENOMIC DNA]</scope>
    <source>
        <strain evidence="1 2">CBS 166.37</strain>
    </source>
</reference>
<accession>A0A5C3LJX6</accession>